<feature type="compositionally biased region" description="Pro residues" evidence="7">
    <location>
        <begin position="325"/>
        <end position="336"/>
    </location>
</feature>
<dbReference type="CDD" id="cd14704">
    <property type="entry name" value="bZIP_HY5-like"/>
    <property type="match status" value="1"/>
</dbReference>
<evidence type="ECO:0000256" key="5">
    <source>
        <dbReference type="ARBA" id="ARBA00023163"/>
    </source>
</evidence>
<feature type="region of interest" description="Disordered" evidence="7">
    <location>
        <begin position="245"/>
        <end position="280"/>
    </location>
</feature>
<sequence length="740" mass="78381">MQSTENASPIMWSETEKEMSSTADISQLLDLLPDPSAGSTTVMSENCLADLPITFPLPGIETNESSSGSGTSSPQYAGDASDDRSSERTSQTKLHDVDIAVEDLDMWDMLLAIDGPQGAPTGNPSVSTPETPAAFERQTACVSPNAWAAAAECLQVNPQTPLKPQVPSKGGIAKPKAEKAKAAGKAGAKSPRAASSSAPLPAADSVLKAKPNPLPPVGTERPRGSDSGEDTVDLLGSIGDIAADDTFGDAAADEGSGESAEDKRLKRMRRNRESAAMSRNRKKQYVEELEAQVASLNERVTMLQTENFDLRRECARARGPMSASSPPPPLPLPSPPALVGSSTLALRPPLPEPPLPDLALLEDLVEPEPTRASQKRAGSPLLGGGAKRASAASIALMSAVTFITFSVGGHTSSSDLVAPSHAHAPGARMLMSLDDLGAQSLPSRFGSLFGNTEHVPSVVDDTMLWPSLKLEQPSATYSDSTTMLPLPRDLGSAPPSTKPAQAPRGYAERVIRAPQNSSWADVLRIEAAEKQMAEAQMALRALGVRPREHLHGEPADLHRSADADAKALAAPRAQGAFQMHDTVLDDPSWKSEEPSFYDPFETSAADAERYIFCSRAYMFDAIHRPTAVSRRQGDVGTNDFDLPSSMPERFRYTADRASHQELPQLTDGDNASSPPGASDPSLRLPVVNLLLPMATLQGVRGVSDTSTADEESGGAGRATGNGRNELMQVQCQVLNASRWS</sequence>
<keyword evidence="3" id="KW-0805">Transcription regulation</keyword>
<dbReference type="PROSITE" id="PS50217">
    <property type="entry name" value="BZIP"/>
    <property type="match status" value="1"/>
</dbReference>
<evidence type="ECO:0000259" key="8">
    <source>
        <dbReference type="PROSITE" id="PS50217"/>
    </source>
</evidence>
<evidence type="ECO:0000256" key="4">
    <source>
        <dbReference type="ARBA" id="ARBA00023125"/>
    </source>
</evidence>
<evidence type="ECO:0000256" key="1">
    <source>
        <dbReference type="ARBA" id="ARBA00004123"/>
    </source>
</evidence>
<keyword evidence="6" id="KW-0539">Nucleus</keyword>
<dbReference type="EMBL" id="HBGU01068337">
    <property type="protein sequence ID" value="CAD9528927.1"/>
    <property type="molecule type" value="Transcribed_RNA"/>
</dbReference>
<organism evidence="9">
    <name type="scientific">Haptolina brevifila</name>
    <dbReference type="NCBI Taxonomy" id="156173"/>
    <lineage>
        <taxon>Eukaryota</taxon>
        <taxon>Haptista</taxon>
        <taxon>Haptophyta</taxon>
        <taxon>Prymnesiophyceae</taxon>
        <taxon>Prymnesiales</taxon>
        <taxon>Prymnesiaceae</taxon>
        <taxon>Haptolina</taxon>
    </lineage>
</organism>
<dbReference type="InterPro" id="IPR004827">
    <property type="entry name" value="bZIP"/>
</dbReference>
<keyword evidence="4" id="KW-0238">DNA-binding</keyword>
<feature type="region of interest" description="Disordered" evidence="7">
    <location>
        <begin position="699"/>
        <end position="724"/>
    </location>
</feature>
<comment type="subcellular location">
    <subcellularLocation>
        <location evidence="1">Nucleus</location>
    </subcellularLocation>
</comment>
<feature type="region of interest" description="Disordered" evidence="7">
    <location>
        <begin position="1"/>
        <end position="24"/>
    </location>
</feature>
<dbReference type="PANTHER" id="PTHR47416">
    <property type="entry name" value="BASIC-LEUCINE ZIPPER TRANSCRIPTION FACTOR F-RELATED"/>
    <property type="match status" value="1"/>
</dbReference>
<protein>
    <recommendedName>
        <fullName evidence="8">BZIP domain-containing protein</fullName>
    </recommendedName>
</protein>
<evidence type="ECO:0000256" key="7">
    <source>
        <dbReference type="SAM" id="MobiDB-lite"/>
    </source>
</evidence>
<feature type="compositionally biased region" description="Low complexity" evidence="7">
    <location>
        <begin position="183"/>
        <end position="203"/>
    </location>
</feature>
<feature type="compositionally biased region" description="Polar residues" evidence="7">
    <location>
        <begin position="661"/>
        <end position="675"/>
    </location>
</feature>
<evidence type="ECO:0000256" key="6">
    <source>
        <dbReference type="ARBA" id="ARBA00023242"/>
    </source>
</evidence>
<dbReference type="GO" id="GO:0005634">
    <property type="term" value="C:nucleus"/>
    <property type="evidence" value="ECO:0007669"/>
    <property type="project" value="UniProtKB-SubCell"/>
</dbReference>
<comment type="similarity">
    <text evidence="2">Belongs to the bZIP family.</text>
</comment>
<proteinExistence type="inferred from homology"/>
<name>A0A7S2NA14_9EUKA</name>
<dbReference type="AlphaFoldDB" id="A0A7S2NA14"/>
<accession>A0A7S2NA14</accession>
<dbReference type="GO" id="GO:0003677">
    <property type="term" value="F:DNA binding"/>
    <property type="evidence" value="ECO:0007669"/>
    <property type="project" value="UniProtKB-KW"/>
</dbReference>
<feature type="region of interest" description="Disordered" evidence="7">
    <location>
        <begin position="660"/>
        <end position="682"/>
    </location>
</feature>
<dbReference type="GO" id="GO:0003700">
    <property type="term" value="F:DNA-binding transcription factor activity"/>
    <property type="evidence" value="ECO:0007669"/>
    <property type="project" value="InterPro"/>
</dbReference>
<reference evidence="9" key="1">
    <citation type="submission" date="2021-01" db="EMBL/GenBank/DDBJ databases">
        <authorList>
            <person name="Corre E."/>
            <person name="Pelletier E."/>
            <person name="Niang G."/>
            <person name="Scheremetjew M."/>
            <person name="Finn R."/>
            <person name="Kale V."/>
            <person name="Holt S."/>
            <person name="Cochrane G."/>
            <person name="Meng A."/>
            <person name="Brown T."/>
            <person name="Cohen L."/>
        </authorList>
    </citation>
    <scope>NUCLEOTIDE SEQUENCE</scope>
    <source>
        <strain evidence="9">UTEX LB 985</strain>
    </source>
</reference>
<feature type="domain" description="BZIP" evidence="8">
    <location>
        <begin position="261"/>
        <end position="318"/>
    </location>
</feature>
<dbReference type="PANTHER" id="PTHR47416:SF8">
    <property type="entry name" value="BASIC-LEUCINE ZIPPER TRANSCRIPTION FACTOR E-RELATED"/>
    <property type="match status" value="1"/>
</dbReference>
<dbReference type="InterPro" id="IPR046347">
    <property type="entry name" value="bZIP_sf"/>
</dbReference>
<feature type="region of interest" description="Disordered" evidence="7">
    <location>
        <begin position="59"/>
        <end position="96"/>
    </location>
</feature>
<evidence type="ECO:0000313" key="9">
    <source>
        <dbReference type="EMBL" id="CAD9528927.1"/>
    </source>
</evidence>
<keyword evidence="5" id="KW-0804">Transcription</keyword>
<feature type="region of interest" description="Disordered" evidence="7">
    <location>
        <begin position="318"/>
        <end position="357"/>
    </location>
</feature>
<dbReference type="Pfam" id="PF00170">
    <property type="entry name" value="bZIP_1"/>
    <property type="match status" value="1"/>
</dbReference>
<gene>
    <name evidence="9" type="ORF">CBRE1094_LOCUS37253</name>
</gene>
<evidence type="ECO:0000256" key="3">
    <source>
        <dbReference type="ARBA" id="ARBA00023015"/>
    </source>
</evidence>
<dbReference type="SMART" id="SM00338">
    <property type="entry name" value="BRLZ"/>
    <property type="match status" value="1"/>
</dbReference>
<evidence type="ECO:0000256" key="2">
    <source>
        <dbReference type="ARBA" id="ARBA00007163"/>
    </source>
</evidence>
<dbReference type="SUPFAM" id="SSF57959">
    <property type="entry name" value="Leucine zipper domain"/>
    <property type="match status" value="1"/>
</dbReference>
<feature type="compositionally biased region" description="Acidic residues" evidence="7">
    <location>
        <begin position="245"/>
        <end position="256"/>
    </location>
</feature>
<dbReference type="Gene3D" id="1.20.5.170">
    <property type="match status" value="1"/>
</dbReference>
<feature type="region of interest" description="Disordered" evidence="7">
    <location>
        <begin position="159"/>
        <end position="233"/>
    </location>
</feature>